<evidence type="ECO:0000313" key="1">
    <source>
        <dbReference type="EMBL" id="EQM94599.1"/>
    </source>
</evidence>
<accession>T5LNT8</accession>
<organism evidence="1 2">
    <name type="scientific">Helicobacter bilis ATCC 43879</name>
    <dbReference type="NCBI Taxonomy" id="613026"/>
    <lineage>
        <taxon>Bacteria</taxon>
        <taxon>Pseudomonadati</taxon>
        <taxon>Campylobacterota</taxon>
        <taxon>Epsilonproteobacteria</taxon>
        <taxon>Campylobacterales</taxon>
        <taxon>Helicobacteraceae</taxon>
        <taxon>Helicobacter</taxon>
    </lineage>
</organism>
<sequence length="31" mass="3019">MALPLLVAALPMVAGAVAGAAARSVTKKVLK</sequence>
<keyword evidence="2" id="KW-1185">Reference proteome</keyword>
<dbReference type="HOGENOM" id="CLU_3396885_0_0_7"/>
<protein>
    <submittedName>
        <fullName evidence="1">Uncharacterized protein</fullName>
    </submittedName>
</protein>
<dbReference type="Proteomes" id="UP000005085">
    <property type="component" value="Unassembled WGS sequence"/>
</dbReference>
<proteinExistence type="predicted"/>
<reference evidence="1 2" key="1">
    <citation type="journal article" date="2014" name="Genome Announc.">
        <title>Draft genome sequences of six enterohepatic helicobacter species isolated from humans and one from rhesus macaques.</title>
        <authorList>
            <person name="Shen Z."/>
            <person name="Sheh A."/>
            <person name="Young S.K."/>
            <person name="Abouelliel A."/>
            <person name="Ward D.V."/>
            <person name="Earl A.M."/>
            <person name="Fox J.G."/>
        </authorList>
    </citation>
    <scope>NUCLEOTIDE SEQUENCE [LARGE SCALE GENOMIC DNA]</scope>
    <source>
        <strain evidence="1 2">ATCC 43879</strain>
    </source>
</reference>
<evidence type="ECO:0000313" key="2">
    <source>
        <dbReference type="Proteomes" id="UP000005085"/>
    </source>
</evidence>
<comment type="caution">
    <text evidence="1">The sequence shown here is derived from an EMBL/GenBank/DDBJ whole genome shotgun (WGS) entry which is preliminary data.</text>
</comment>
<dbReference type="EMBL" id="ACDN02000069">
    <property type="protein sequence ID" value="EQM94599.1"/>
    <property type="molecule type" value="Genomic_DNA"/>
</dbReference>
<dbReference type="AlphaFoldDB" id="T5LNT8"/>
<name>T5LNT8_9HELI</name>
<gene>
    <name evidence="1" type="ORF">HRAG_02358</name>
</gene>